<evidence type="ECO:0000256" key="1">
    <source>
        <dbReference type="SAM" id="MobiDB-lite"/>
    </source>
</evidence>
<dbReference type="Gene3D" id="1.10.260.40">
    <property type="entry name" value="lambda repressor-like DNA-binding domains"/>
    <property type="match status" value="1"/>
</dbReference>
<dbReference type="InterPro" id="IPR001387">
    <property type="entry name" value="Cro/C1-type_HTH"/>
</dbReference>
<protein>
    <submittedName>
        <fullName evidence="3 4">Transcriptional regulator</fullName>
    </submittedName>
</protein>
<dbReference type="RefSeq" id="WP_003946341.1">
    <property type="nucleotide sequence ID" value="NZ_AP023172.1"/>
</dbReference>
<dbReference type="InterPro" id="IPR010982">
    <property type="entry name" value="Lambda_DNA-bd_dom_sf"/>
</dbReference>
<organism evidence="4 5">
    <name type="scientific">Rhodococcus qingshengii</name>
    <dbReference type="NCBI Taxonomy" id="334542"/>
    <lineage>
        <taxon>Bacteria</taxon>
        <taxon>Bacillati</taxon>
        <taxon>Actinomycetota</taxon>
        <taxon>Actinomycetes</taxon>
        <taxon>Mycobacteriales</taxon>
        <taxon>Nocardiaceae</taxon>
        <taxon>Rhodococcus</taxon>
        <taxon>Rhodococcus erythropolis group</taxon>
    </lineage>
</organism>
<comment type="caution">
    <text evidence="4">The sequence shown here is derived from an EMBL/GenBank/DDBJ whole genome shotgun (WGS) entry which is preliminary data.</text>
</comment>
<feature type="region of interest" description="Disordered" evidence="1">
    <location>
        <begin position="128"/>
        <end position="147"/>
    </location>
</feature>
<evidence type="ECO:0000313" key="3">
    <source>
        <dbReference type="EMBL" id="MDE8644487.1"/>
    </source>
</evidence>
<dbReference type="CDD" id="cd00093">
    <property type="entry name" value="HTH_XRE"/>
    <property type="match status" value="1"/>
</dbReference>
<dbReference type="GeneID" id="64142295"/>
<accession>A0A069JGE9</accession>
<sequence>MTDSFKDRLNALYPATAPRLTNAQVVEALSQRGCKISTPYLSQLRSGVRTNPSEQVVLALADYFGVAAEYFFGPTPRQDPELIPEEDRSVVEEFHDSELRSLAIKAVDLSPESQDLLSSIAEKLRSSEGLPAVPPDCSTYTPPFTRD</sequence>
<dbReference type="Pfam" id="PF01381">
    <property type="entry name" value="HTH_3"/>
    <property type="match status" value="1"/>
</dbReference>
<dbReference type="EMBL" id="NOVD01000023">
    <property type="protein sequence ID" value="PCK24848.1"/>
    <property type="molecule type" value="Genomic_DNA"/>
</dbReference>
<dbReference type="Proteomes" id="UP000230886">
    <property type="component" value="Unassembled WGS sequence"/>
</dbReference>
<gene>
    <name evidence="4" type="ORF">CHR55_23835</name>
    <name evidence="3" type="ORF">PXH69_05960</name>
</gene>
<reference evidence="4 5" key="1">
    <citation type="submission" date="2017-07" db="EMBL/GenBank/DDBJ databases">
        <title>Draft sequence of Rhodococcus enclensis 23b-28.</title>
        <authorList>
            <person name="Besaury L."/>
            <person name="Sancelme M."/>
            <person name="Amato P."/>
            <person name="Lallement A."/>
            <person name="Delort A.-M."/>
        </authorList>
    </citation>
    <scope>NUCLEOTIDE SEQUENCE [LARGE SCALE GENOMIC DNA]</scope>
    <source>
        <strain evidence="4 5">23b-28</strain>
    </source>
</reference>
<evidence type="ECO:0000313" key="4">
    <source>
        <dbReference type="EMBL" id="PCK24848.1"/>
    </source>
</evidence>
<dbReference type="Proteomes" id="UP001217325">
    <property type="component" value="Unassembled WGS sequence"/>
</dbReference>
<dbReference type="GO" id="GO:0003677">
    <property type="term" value="F:DNA binding"/>
    <property type="evidence" value="ECO:0007669"/>
    <property type="project" value="InterPro"/>
</dbReference>
<feature type="compositionally biased region" description="Polar residues" evidence="1">
    <location>
        <begin position="138"/>
        <end position="147"/>
    </location>
</feature>
<dbReference type="SUPFAM" id="SSF47413">
    <property type="entry name" value="lambda repressor-like DNA-binding domains"/>
    <property type="match status" value="1"/>
</dbReference>
<dbReference type="AlphaFoldDB" id="A0A069JGE9"/>
<evidence type="ECO:0000259" key="2">
    <source>
        <dbReference type="PROSITE" id="PS50943"/>
    </source>
</evidence>
<reference evidence="3" key="2">
    <citation type="submission" date="2023-02" db="EMBL/GenBank/DDBJ databases">
        <title>A novel hydrolase synthesized by Rhodococcus erythropolis HQ is responsible for the detoxification of Zearalenone.</title>
        <authorList>
            <person name="Hu J."/>
            <person name="Xu J."/>
        </authorList>
    </citation>
    <scope>NUCLEOTIDE SEQUENCE</scope>
    <source>
        <strain evidence="3">HQ</strain>
    </source>
</reference>
<feature type="domain" description="HTH cro/C1-type" evidence="2">
    <location>
        <begin position="36"/>
        <end position="71"/>
    </location>
</feature>
<dbReference type="EMBL" id="JARDXE010000003">
    <property type="protein sequence ID" value="MDE8644487.1"/>
    <property type="molecule type" value="Genomic_DNA"/>
</dbReference>
<dbReference type="PROSITE" id="PS50943">
    <property type="entry name" value="HTH_CROC1"/>
    <property type="match status" value="1"/>
</dbReference>
<accession>A0A1C3Z9B5</accession>
<proteinExistence type="predicted"/>
<evidence type="ECO:0000313" key="5">
    <source>
        <dbReference type="Proteomes" id="UP000230886"/>
    </source>
</evidence>
<name>A0A069JGE9_RHOSG</name>